<dbReference type="PANTHER" id="PTHR33392:SF6">
    <property type="entry name" value="POLYISOPRENYL-TEICHOIC ACID--PEPTIDOGLYCAN TEICHOIC ACID TRANSFERASE TAGU"/>
    <property type="match status" value="1"/>
</dbReference>
<keyword evidence="2" id="KW-1133">Transmembrane helix</keyword>
<dbReference type="InterPro" id="IPR004474">
    <property type="entry name" value="LytR_CpsA_psr"/>
</dbReference>
<feature type="domain" description="Cell envelope-related transcriptional attenuator" evidence="3">
    <location>
        <begin position="75"/>
        <end position="223"/>
    </location>
</feature>
<keyword evidence="2" id="KW-0812">Transmembrane</keyword>
<name>A0ABW2PXN1_9BACL</name>
<reference evidence="5" key="1">
    <citation type="journal article" date="2019" name="Int. J. Syst. Evol. Microbiol.">
        <title>The Global Catalogue of Microorganisms (GCM) 10K type strain sequencing project: providing services to taxonomists for standard genome sequencing and annotation.</title>
        <authorList>
            <consortium name="The Broad Institute Genomics Platform"/>
            <consortium name="The Broad Institute Genome Sequencing Center for Infectious Disease"/>
            <person name="Wu L."/>
            <person name="Ma J."/>
        </authorList>
    </citation>
    <scope>NUCLEOTIDE SEQUENCE [LARGE SCALE GENOMIC DNA]</scope>
    <source>
        <strain evidence="5">CGMCC 1.16305</strain>
    </source>
</reference>
<dbReference type="Pfam" id="PF03816">
    <property type="entry name" value="LytR_cpsA_psr"/>
    <property type="match status" value="1"/>
</dbReference>
<dbReference type="PANTHER" id="PTHR33392">
    <property type="entry name" value="POLYISOPRENYL-TEICHOIC ACID--PEPTIDOGLYCAN TEICHOIC ACID TRANSFERASE TAGU"/>
    <property type="match status" value="1"/>
</dbReference>
<dbReference type="RefSeq" id="WP_380967468.1">
    <property type="nucleotide sequence ID" value="NZ_JBHTCO010000019.1"/>
</dbReference>
<evidence type="ECO:0000256" key="2">
    <source>
        <dbReference type="SAM" id="Phobius"/>
    </source>
</evidence>
<accession>A0ABW2PXN1</accession>
<proteinExistence type="inferred from homology"/>
<dbReference type="InterPro" id="IPR050922">
    <property type="entry name" value="LytR/CpsA/Psr_CW_biosynth"/>
</dbReference>
<dbReference type="NCBIfam" id="TIGR00350">
    <property type="entry name" value="lytR_cpsA_psr"/>
    <property type="match status" value="1"/>
</dbReference>
<keyword evidence="2" id="KW-0472">Membrane</keyword>
<comment type="similarity">
    <text evidence="1">Belongs to the LytR/CpsA/Psr (LCP) family.</text>
</comment>
<protein>
    <submittedName>
        <fullName evidence="4">LCP family protein</fullName>
    </submittedName>
</protein>
<evidence type="ECO:0000256" key="1">
    <source>
        <dbReference type="ARBA" id="ARBA00006068"/>
    </source>
</evidence>
<gene>
    <name evidence="4" type="ORF">ACFQRG_14465</name>
</gene>
<dbReference type="Gene3D" id="3.40.630.190">
    <property type="entry name" value="LCP protein"/>
    <property type="match status" value="1"/>
</dbReference>
<sequence>MVKKVIIAFSILIGCILIGSGTYVYALYHSIKETASQMYKPVGANGNSSAENGGDSRPMSILLLGVDERPNDPGRSDTMIVMTINPKTKKMQMISIPRDTRTEIVGKGTVDKINSAYAYGGPKMAMDTVDHFLNIHLDHYIKINMQGLKDLVDSVGGITVHNDISWHDEGIYKKGYFYHKGTLHLNGAQALGYARMRHLDPRGDFGRNKRQREVIMAVINKASKAPFTKYNDILKALGNNVQTDLTFDQMKDIALHDQKARENCVSYEMKGDNGYINGIYYLLVSHSERQKVTQMIESGLQIN</sequence>
<evidence type="ECO:0000259" key="3">
    <source>
        <dbReference type="Pfam" id="PF03816"/>
    </source>
</evidence>
<dbReference type="PROSITE" id="PS51257">
    <property type="entry name" value="PROKAR_LIPOPROTEIN"/>
    <property type="match status" value="1"/>
</dbReference>
<dbReference type="Proteomes" id="UP001596505">
    <property type="component" value="Unassembled WGS sequence"/>
</dbReference>
<evidence type="ECO:0000313" key="5">
    <source>
        <dbReference type="Proteomes" id="UP001596505"/>
    </source>
</evidence>
<dbReference type="EMBL" id="JBHTCO010000019">
    <property type="protein sequence ID" value="MFC7394157.1"/>
    <property type="molecule type" value="Genomic_DNA"/>
</dbReference>
<keyword evidence="5" id="KW-1185">Reference proteome</keyword>
<comment type="caution">
    <text evidence="4">The sequence shown here is derived from an EMBL/GenBank/DDBJ whole genome shotgun (WGS) entry which is preliminary data.</text>
</comment>
<organism evidence="4 5">
    <name type="scientific">Scopulibacillus cellulosilyticus</name>
    <dbReference type="NCBI Taxonomy" id="2665665"/>
    <lineage>
        <taxon>Bacteria</taxon>
        <taxon>Bacillati</taxon>
        <taxon>Bacillota</taxon>
        <taxon>Bacilli</taxon>
        <taxon>Bacillales</taxon>
        <taxon>Sporolactobacillaceae</taxon>
        <taxon>Scopulibacillus</taxon>
    </lineage>
</organism>
<evidence type="ECO:0000313" key="4">
    <source>
        <dbReference type="EMBL" id="MFC7394157.1"/>
    </source>
</evidence>
<feature type="transmembrane region" description="Helical" evidence="2">
    <location>
        <begin position="6"/>
        <end position="28"/>
    </location>
</feature>